<protein>
    <submittedName>
        <fullName evidence="7">Phage holin family protein</fullName>
    </submittedName>
</protein>
<feature type="transmembrane region" description="Helical" evidence="6">
    <location>
        <begin position="64"/>
        <end position="81"/>
    </location>
</feature>
<evidence type="ECO:0000256" key="5">
    <source>
        <dbReference type="ARBA" id="ARBA00023600"/>
    </source>
</evidence>
<keyword evidence="4 6" id="KW-0472">Membrane</keyword>
<dbReference type="Proteomes" id="UP001215143">
    <property type="component" value="Chromosome"/>
</dbReference>
<evidence type="ECO:0000256" key="3">
    <source>
        <dbReference type="ARBA" id="ARBA00022989"/>
    </source>
</evidence>
<sequence>MESVFKVIFSLLATVFTFWTGEWDVLIQYLLIFVIIDYITGMVKAYKTQQLSSNVGWKGLIKKITIFIVIGIAHTLDILLIESSINELNGQALPTLRTLVIWAYIINEILSILENIDESGIYIPPFLKRLLRHLERNTENKFKE</sequence>
<evidence type="ECO:0000313" key="8">
    <source>
        <dbReference type="Proteomes" id="UP001215143"/>
    </source>
</evidence>
<organism evidence="7 8">
    <name type="scientific">Shouchella hunanensis</name>
    <dbReference type="NCBI Taxonomy" id="766894"/>
    <lineage>
        <taxon>Bacteria</taxon>
        <taxon>Bacillati</taxon>
        <taxon>Bacillota</taxon>
        <taxon>Bacilli</taxon>
        <taxon>Bacillales</taxon>
        <taxon>Bacillaceae</taxon>
        <taxon>Shouchella</taxon>
    </lineage>
</organism>
<gene>
    <name evidence="7" type="ORF">PQ477_10825</name>
</gene>
<evidence type="ECO:0000256" key="6">
    <source>
        <dbReference type="SAM" id="Phobius"/>
    </source>
</evidence>
<keyword evidence="2 6" id="KW-0812">Transmembrane</keyword>
<keyword evidence="8" id="KW-1185">Reference proteome</keyword>
<evidence type="ECO:0000256" key="1">
    <source>
        <dbReference type="ARBA" id="ARBA00004141"/>
    </source>
</evidence>
<evidence type="ECO:0000313" key="7">
    <source>
        <dbReference type="EMBL" id="WDF02018.1"/>
    </source>
</evidence>
<accession>A0ABY7VZ71</accession>
<comment type="similarity">
    <text evidence="5">Belongs to the bacteriophage holin family. Cp-1 holin subfamily.</text>
</comment>
<reference evidence="7 8" key="1">
    <citation type="submission" date="2023-02" db="EMBL/GenBank/DDBJ databases">
        <authorList>
            <person name="Liu G."/>
        </authorList>
    </citation>
    <scope>NUCLEOTIDE SEQUENCE [LARGE SCALE GENOMIC DNA]</scope>
    <source>
        <strain evidence="7 8">DSM 23008</strain>
    </source>
</reference>
<dbReference type="NCBIfam" id="TIGR01593">
    <property type="entry name" value="holin_tox_secr"/>
    <property type="match status" value="1"/>
</dbReference>
<dbReference type="InterPro" id="IPR006480">
    <property type="entry name" value="Phage_holin_4_1"/>
</dbReference>
<dbReference type="RefSeq" id="WP_274271745.1">
    <property type="nucleotide sequence ID" value="NZ_CP117834.1"/>
</dbReference>
<evidence type="ECO:0000256" key="4">
    <source>
        <dbReference type="ARBA" id="ARBA00023136"/>
    </source>
</evidence>
<name>A0ABY7VZ71_9BACI</name>
<feature type="transmembrane region" description="Helical" evidence="6">
    <location>
        <begin position="26"/>
        <end position="43"/>
    </location>
</feature>
<evidence type="ECO:0000256" key="2">
    <source>
        <dbReference type="ARBA" id="ARBA00022692"/>
    </source>
</evidence>
<keyword evidence="3 6" id="KW-1133">Transmembrane helix</keyword>
<dbReference type="Pfam" id="PF05105">
    <property type="entry name" value="Phage_holin_4_1"/>
    <property type="match status" value="1"/>
</dbReference>
<proteinExistence type="inferred from homology"/>
<comment type="subcellular location">
    <subcellularLocation>
        <location evidence="1">Membrane</location>
        <topology evidence="1">Multi-pass membrane protein</topology>
    </subcellularLocation>
</comment>
<dbReference type="EMBL" id="CP117834">
    <property type="protein sequence ID" value="WDF02018.1"/>
    <property type="molecule type" value="Genomic_DNA"/>
</dbReference>